<evidence type="ECO:0000313" key="3">
    <source>
        <dbReference type="Proteomes" id="UP000756132"/>
    </source>
</evidence>
<feature type="region of interest" description="Disordered" evidence="1">
    <location>
        <begin position="768"/>
        <end position="803"/>
    </location>
</feature>
<dbReference type="Proteomes" id="UP000756132">
    <property type="component" value="Chromosome 1"/>
</dbReference>
<feature type="region of interest" description="Disordered" evidence="1">
    <location>
        <begin position="257"/>
        <end position="395"/>
    </location>
</feature>
<feature type="compositionally biased region" description="Low complexity" evidence="1">
    <location>
        <begin position="193"/>
        <end position="224"/>
    </location>
</feature>
<feature type="compositionally biased region" description="Pro residues" evidence="1">
    <location>
        <begin position="32"/>
        <end position="46"/>
    </location>
</feature>
<dbReference type="KEGG" id="ffu:CLAFUR5_00848"/>
<proteinExistence type="predicted"/>
<dbReference type="RefSeq" id="XP_047755190.1">
    <property type="nucleotide sequence ID" value="XM_047899996.1"/>
</dbReference>
<organism evidence="2 3">
    <name type="scientific">Passalora fulva</name>
    <name type="common">Tomato leaf mold</name>
    <name type="synonym">Cladosporium fulvum</name>
    <dbReference type="NCBI Taxonomy" id="5499"/>
    <lineage>
        <taxon>Eukaryota</taxon>
        <taxon>Fungi</taxon>
        <taxon>Dikarya</taxon>
        <taxon>Ascomycota</taxon>
        <taxon>Pezizomycotina</taxon>
        <taxon>Dothideomycetes</taxon>
        <taxon>Dothideomycetidae</taxon>
        <taxon>Mycosphaerellales</taxon>
        <taxon>Mycosphaerellaceae</taxon>
        <taxon>Fulvia</taxon>
    </lineage>
</organism>
<feature type="compositionally biased region" description="Acidic residues" evidence="1">
    <location>
        <begin position="846"/>
        <end position="855"/>
    </location>
</feature>
<gene>
    <name evidence="2" type="ORF">CLAFUR5_00848</name>
</gene>
<feature type="region of interest" description="Disordered" evidence="1">
    <location>
        <begin position="715"/>
        <end position="740"/>
    </location>
</feature>
<feature type="compositionally biased region" description="Polar residues" evidence="1">
    <location>
        <begin position="480"/>
        <end position="494"/>
    </location>
</feature>
<keyword evidence="3" id="KW-1185">Reference proteome</keyword>
<feature type="compositionally biased region" description="Polar residues" evidence="1">
    <location>
        <begin position="116"/>
        <end position="132"/>
    </location>
</feature>
<feature type="region of interest" description="Disordered" evidence="1">
    <location>
        <begin position="817"/>
        <end position="882"/>
    </location>
</feature>
<dbReference type="OrthoDB" id="3786440at2759"/>
<feature type="region of interest" description="Disordered" evidence="1">
    <location>
        <begin position="441"/>
        <end position="516"/>
    </location>
</feature>
<feature type="compositionally biased region" description="Polar residues" evidence="1">
    <location>
        <begin position="8"/>
        <end position="28"/>
    </location>
</feature>
<sequence>MLQRSNRHNAMSSKRNSKHPSTYISSLATTPPETPPPSAPPPPPPVRQAAQSPRTIELRRPRPDSQALSPRENVRLTFPSFEEPRRAPQPPKRPPRPPSELFLPATPSFDPKYERSSPTSGLGPQGVQTSQTPPIPERSPLRHVMQQNVGPSWTAAPLSSQGMSPRVWAPQEIPVMPSQCPPESPAAISNFRPSSGPKSSPFKPGSPFGPAQSGKHSQSSSKLSLRTRASPAQPLLFQPATTSPEVAFGMALGVMKDKARQGSAWSDSSDEAPVRPSAVRSNTAPPLLARTGSTSSLQAARSALMSGSGHQAKTMRARRSSTTSPRSPSSPLSKAWDRSRSSYPTDRAAEFRDALVKLDKTSKLKSTARKDAVTKQARPPASMQAQSGGKRKRKGETMSMLVNEGFFPVAEMVYGNVNRRNKRPSPDIGFRLNLPPRLSFIDKDLPETPNSVQSTPIEVYQTEHEFPTRPRNKGRIQKSAGVQRSPLSLITESDTNARSEGRSRRKSDQVSPGGLAAIPEDAAGAEKSPPASGATTPVATQIHLRGGSIVTVTPPELTAWKPTVYIHGPIKLPKPAIMPRKNSVASLEPFQEAVDKVYQNALGIPRRRSDDAVVDDILDFFDEFGFEVVSFGGDRLSYMMDVDMDEDQEDLAEAIERFSTPPAEQPDPTPVEVVIAKEVLETTSSSPLATSRASVAPLVAPPVQTEETLRARGIARLSRTSAGSSSSEKEKLMKRKESLTLGSLETTAGLPLLPAPEESMLDAVLQAPSRPGLRDSASYTEGVQRKRVGRDSGYGPSVSSNRLGREGSVAYAASMHSTQSGGGYSGGSIRSNRTGGGAGGDQGGFDWDDDVEEIDAGSTWVAPVAAPKKPVTRGLSTRKTRNPVAKARRLFATASTIL</sequence>
<reference evidence="2" key="2">
    <citation type="journal article" date="2022" name="Microb. Genom.">
        <title>A chromosome-scale genome assembly of the tomato pathogen Cladosporium fulvum reveals a compartmentalized genome architecture and the presence of a dispensable chromosome.</title>
        <authorList>
            <person name="Zaccaron A.Z."/>
            <person name="Chen L.H."/>
            <person name="Samaras A."/>
            <person name="Stergiopoulos I."/>
        </authorList>
    </citation>
    <scope>NUCLEOTIDE SEQUENCE</scope>
    <source>
        <strain evidence="2">Race5_Kim</strain>
    </source>
</reference>
<dbReference type="OMA" id="AIMPRKN"/>
<feature type="compositionally biased region" description="Gly residues" evidence="1">
    <location>
        <begin position="834"/>
        <end position="843"/>
    </location>
</feature>
<feature type="compositionally biased region" description="Basic and acidic residues" evidence="1">
    <location>
        <begin position="727"/>
        <end position="738"/>
    </location>
</feature>
<feature type="compositionally biased region" description="Low complexity" evidence="1">
    <location>
        <begin position="320"/>
        <end position="331"/>
    </location>
</feature>
<feature type="compositionally biased region" description="Low complexity" evidence="1">
    <location>
        <begin position="715"/>
        <end position="726"/>
    </location>
</feature>
<dbReference type="AlphaFoldDB" id="A0A9Q8L501"/>
<feature type="compositionally biased region" description="Pro residues" evidence="1">
    <location>
        <begin position="87"/>
        <end position="98"/>
    </location>
</feature>
<protein>
    <submittedName>
        <fullName evidence="2">Uncharacterized protein</fullName>
    </submittedName>
</protein>
<name>A0A9Q8L501_PASFU</name>
<feature type="region of interest" description="Disordered" evidence="1">
    <location>
        <begin position="1"/>
        <end position="242"/>
    </location>
</feature>
<evidence type="ECO:0000313" key="2">
    <source>
        <dbReference type="EMBL" id="UJO10824.1"/>
    </source>
</evidence>
<feature type="compositionally biased region" description="Basic and acidic residues" evidence="1">
    <location>
        <begin position="347"/>
        <end position="373"/>
    </location>
</feature>
<accession>A0A9Q8L501</accession>
<reference evidence="2" key="1">
    <citation type="submission" date="2021-12" db="EMBL/GenBank/DDBJ databases">
        <authorList>
            <person name="Zaccaron A."/>
            <person name="Stergiopoulos I."/>
        </authorList>
    </citation>
    <scope>NUCLEOTIDE SEQUENCE</scope>
    <source>
        <strain evidence="2">Race5_Kim</strain>
    </source>
</reference>
<evidence type="ECO:0000256" key="1">
    <source>
        <dbReference type="SAM" id="MobiDB-lite"/>
    </source>
</evidence>
<dbReference type="GeneID" id="71980726"/>
<dbReference type="EMBL" id="CP090163">
    <property type="protein sequence ID" value="UJO10824.1"/>
    <property type="molecule type" value="Genomic_DNA"/>
</dbReference>
<feature type="compositionally biased region" description="Basic and acidic residues" evidence="1">
    <location>
        <begin position="495"/>
        <end position="508"/>
    </location>
</feature>
<feature type="compositionally biased region" description="Polar residues" evidence="1">
    <location>
        <begin position="145"/>
        <end position="163"/>
    </location>
</feature>